<dbReference type="GO" id="GO:0005886">
    <property type="term" value="C:plasma membrane"/>
    <property type="evidence" value="ECO:0007669"/>
    <property type="project" value="UniProtKB-SubCell"/>
</dbReference>
<evidence type="ECO:0000313" key="8">
    <source>
        <dbReference type="EMBL" id="MSU91978.1"/>
    </source>
</evidence>
<reference evidence="8 9" key="1">
    <citation type="submission" date="2019-10" db="EMBL/GenBank/DDBJ databases">
        <title>Cognatihalovulum marinum gen. nov. sp. nov., a new member of the family Rhodobacteraceae isolated from deep seawater of the Northwest Indian Ocean.</title>
        <authorList>
            <person name="Ruan C."/>
            <person name="Wang J."/>
            <person name="Zheng X."/>
            <person name="Song L."/>
            <person name="Zhu Y."/>
            <person name="Huang Y."/>
            <person name="Lu Z."/>
            <person name="Du W."/>
            <person name="Huang L."/>
            <person name="Dai X."/>
        </authorList>
    </citation>
    <scope>NUCLEOTIDE SEQUENCE [LARGE SCALE GENOMIC DNA]</scope>
    <source>
        <strain evidence="8 9">2CG4</strain>
    </source>
</reference>
<dbReference type="GO" id="GO:0015095">
    <property type="term" value="F:magnesium ion transmembrane transporter activity"/>
    <property type="evidence" value="ECO:0007669"/>
    <property type="project" value="TreeGrafter"/>
</dbReference>
<dbReference type="AlphaFoldDB" id="A0A6L5Z5X5"/>
<comment type="subcellular location">
    <subcellularLocation>
        <location evidence="1">Cell membrane</location>
        <topology evidence="1">Multi-pass membrane protein</topology>
    </subcellularLocation>
</comment>
<dbReference type="SUPFAM" id="SSF143865">
    <property type="entry name" value="CorA soluble domain-like"/>
    <property type="match status" value="1"/>
</dbReference>
<dbReference type="EMBL" id="WIND01000031">
    <property type="protein sequence ID" value="MSU91978.1"/>
    <property type="molecule type" value="Genomic_DNA"/>
</dbReference>
<proteinExistence type="predicted"/>
<dbReference type="InterPro" id="IPR002523">
    <property type="entry name" value="MgTranspt_CorA/ZnTranspt_ZntB"/>
</dbReference>
<keyword evidence="3" id="KW-1003">Cell membrane</keyword>
<dbReference type="Pfam" id="PF01544">
    <property type="entry name" value="CorA"/>
    <property type="match status" value="1"/>
</dbReference>
<evidence type="ECO:0000256" key="2">
    <source>
        <dbReference type="ARBA" id="ARBA00022448"/>
    </source>
</evidence>
<dbReference type="Gene3D" id="3.30.460.20">
    <property type="entry name" value="CorA soluble domain-like"/>
    <property type="match status" value="1"/>
</dbReference>
<evidence type="ECO:0000313" key="9">
    <source>
        <dbReference type="Proteomes" id="UP000474957"/>
    </source>
</evidence>
<dbReference type="GO" id="GO:0015087">
    <property type="term" value="F:cobalt ion transmembrane transporter activity"/>
    <property type="evidence" value="ECO:0007669"/>
    <property type="project" value="TreeGrafter"/>
</dbReference>
<evidence type="ECO:0000256" key="6">
    <source>
        <dbReference type="ARBA" id="ARBA00023065"/>
    </source>
</evidence>
<name>A0A6L5Z5X5_9RHOB</name>
<accession>A0A6L5Z5X5</accession>
<dbReference type="Proteomes" id="UP000474957">
    <property type="component" value="Unassembled WGS sequence"/>
</dbReference>
<dbReference type="InterPro" id="IPR045861">
    <property type="entry name" value="CorA_cytoplasmic_dom"/>
</dbReference>
<dbReference type="PANTHER" id="PTHR46494:SF3">
    <property type="entry name" value="ZINC TRANSPORT PROTEIN ZNTB"/>
    <property type="match status" value="1"/>
</dbReference>
<evidence type="ECO:0000256" key="3">
    <source>
        <dbReference type="ARBA" id="ARBA00022475"/>
    </source>
</evidence>
<keyword evidence="2" id="KW-0813">Transport</keyword>
<keyword evidence="6" id="KW-0406">Ion transport</keyword>
<evidence type="ECO:0000256" key="7">
    <source>
        <dbReference type="SAM" id="Coils"/>
    </source>
</evidence>
<dbReference type="GO" id="GO:0000287">
    <property type="term" value="F:magnesium ion binding"/>
    <property type="evidence" value="ECO:0007669"/>
    <property type="project" value="TreeGrafter"/>
</dbReference>
<evidence type="ECO:0000256" key="1">
    <source>
        <dbReference type="ARBA" id="ARBA00004651"/>
    </source>
</evidence>
<keyword evidence="9" id="KW-1185">Reference proteome</keyword>
<dbReference type="PANTHER" id="PTHR46494">
    <property type="entry name" value="CORA FAMILY METAL ION TRANSPORTER (EUROFUNG)"/>
    <property type="match status" value="1"/>
</dbReference>
<gene>
    <name evidence="8" type="ORF">GE300_20700</name>
</gene>
<comment type="caution">
    <text evidence="8">The sequence shown here is derived from an EMBL/GenBank/DDBJ whole genome shotgun (WGS) entry which is preliminary data.</text>
</comment>
<dbReference type="GO" id="GO:0050897">
    <property type="term" value="F:cobalt ion binding"/>
    <property type="evidence" value="ECO:0007669"/>
    <property type="project" value="TreeGrafter"/>
</dbReference>
<keyword evidence="4" id="KW-0997">Cell inner membrane</keyword>
<sequence length="292" mass="32545">MPEFIHFAYALSGADRGRVLRESHEIAAALEAPEPAWVHMRSDHPGTRDWIEANLGYLPQPVREALLAPETRPRALRYGDGVMVILRGVNTNPGAEPEDMVSIRIWVAEGQVVSLGKRQLASLRALSEEVAAGTGPERSGALLCRFMELLNQRIGSYLTDLDDEGDGLEERVLLGPEAALRARLTDMRGELVDLRRFLIPQREAASVLTRERIAVFRDEDRMRLAEVQDQLMRAVEEVESLRDRMVVVKDELASAISDRLNRAAPRGPARWSPASIACRRCRGLAAGRDTRP</sequence>
<evidence type="ECO:0000256" key="5">
    <source>
        <dbReference type="ARBA" id="ARBA00022833"/>
    </source>
</evidence>
<keyword evidence="5" id="KW-0862">Zinc</keyword>
<evidence type="ECO:0000256" key="4">
    <source>
        <dbReference type="ARBA" id="ARBA00022519"/>
    </source>
</evidence>
<feature type="coiled-coil region" evidence="7">
    <location>
        <begin position="217"/>
        <end position="251"/>
    </location>
</feature>
<dbReference type="Gene3D" id="1.20.58.340">
    <property type="entry name" value="Magnesium transport protein CorA, transmembrane region"/>
    <property type="match status" value="1"/>
</dbReference>
<keyword evidence="7" id="KW-0175">Coiled coil</keyword>
<keyword evidence="4" id="KW-0472">Membrane</keyword>
<protein>
    <submittedName>
        <fullName evidence="8">Zinc transporter ZntB</fullName>
    </submittedName>
</protein>
<dbReference type="RefSeq" id="WP_154449407.1">
    <property type="nucleotide sequence ID" value="NZ_WIND01000031.1"/>
</dbReference>
<organism evidence="8 9">
    <name type="scientific">Halovulum marinum</name>
    <dbReference type="NCBI Taxonomy" id="2662447"/>
    <lineage>
        <taxon>Bacteria</taxon>
        <taxon>Pseudomonadati</taxon>
        <taxon>Pseudomonadota</taxon>
        <taxon>Alphaproteobacteria</taxon>
        <taxon>Rhodobacterales</taxon>
        <taxon>Paracoccaceae</taxon>
        <taxon>Halovulum</taxon>
    </lineage>
</organism>